<dbReference type="PANTHER" id="PTHR32215:SF0">
    <property type="entry name" value="CILIA- AND FLAGELLA-ASSOCIATED PROTEIN 57"/>
    <property type="match status" value="1"/>
</dbReference>
<dbReference type="PANTHER" id="PTHR32215">
    <property type="entry name" value="CILIA- AND FLAGELLA-ASSOCIATED PROTEIN 57"/>
    <property type="match status" value="1"/>
</dbReference>
<gene>
    <name evidence="2" type="ORF">KC19_6G140900</name>
</gene>
<accession>A0A8T0HFQ1</accession>
<evidence type="ECO:0000313" key="2">
    <source>
        <dbReference type="EMBL" id="KAG0570130.1"/>
    </source>
</evidence>
<reference evidence="2 3" key="1">
    <citation type="submission" date="2020-06" db="EMBL/GenBank/DDBJ databases">
        <title>WGS assembly of Ceratodon purpureus strain R40.</title>
        <authorList>
            <person name="Carey S.B."/>
            <person name="Jenkins J."/>
            <person name="Shu S."/>
            <person name="Lovell J.T."/>
            <person name="Sreedasyam A."/>
            <person name="Maumus F."/>
            <person name="Tiley G.P."/>
            <person name="Fernandez-Pozo N."/>
            <person name="Barry K."/>
            <person name="Chen C."/>
            <person name="Wang M."/>
            <person name="Lipzen A."/>
            <person name="Daum C."/>
            <person name="Saski C.A."/>
            <person name="Payton A.C."/>
            <person name="Mcbreen J.C."/>
            <person name="Conrad R.E."/>
            <person name="Kollar L.M."/>
            <person name="Olsson S."/>
            <person name="Huttunen S."/>
            <person name="Landis J.B."/>
            <person name="Wickett N.J."/>
            <person name="Johnson M.G."/>
            <person name="Rensing S.A."/>
            <person name="Grimwood J."/>
            <person name="Schmutz J."/>
            <person name="Mcdaniel S.F."/>
        </authorList>
    </citation>
    <scope>NUCLEOTIDE SEQUENCE [LARGE SCALE GENOMIC DNA]</scope>
    <source>
        <strain evidence="2 3">R40</strain>
    </source>
</reference>
<comment type="caution">
    <text evidence="2">The sequence shown here is derived from an EMBL/GenBank/DDBJ whole genome shotgun (WGS) entry which is preliminary data.</text>
</comment>
<dbReference type="EMBL" id="CM026427">
    <property type="protein sequence ID" value="KAG0570130.1"/>
    <property type="molecule type" value="Genomic_DNA"/>
</dbReference>
<dbReference type="InterPro" id="IPR052993">
    <property type="entry name" value="CFA-57"/>
</dbReference>
<evidence type="ECO:0000256" key="1">
    <source>
        <dbReference type="SAM" id="Coils"/>
    </source>
</evidence>
<name>A0A8T0HFQ1_CERPU</name>
<organism evidence="2 3">
    <name type="scientific">Ceratodon purpureus</name>
    <name type="common">Fire moss</name>
    <name type="synonym">Dicranum purpureum</name>
    <dbReference type="NCBI Taxonomy" id="3225"/>
    <lineage>
        <taxon>Eukaryota</taxon>
        <taxon>Viridiplantae</taxon>
        <taxon>Streptophyta</taxon>
        <taxon>Embryophyta</taxon>
        <taxon>Bryophyta</taxon>
        <taxon>Bryophytina</taxon>
        <taxon>Bryopsida</taxon>
        <taxon>Dicranidae</taxon>
        <taxon>Pseudoditrichales</taxon>
        <taxon>Ditrichaceae</taxon>
        <taxon>Ceratodon</taxon>
    </lineage>
</organism>
<proteinExistence type="predicted"/>
<keyword evidence="1" id="KW-0175">Coiled coil</keyword>
<feature type="coiled-coil region" evidence="1">
    <location>
        <begin position="27"/>
        <end position="123"/>
    </location>
</feature>
<protein>
    <submittedName>
        <fullName evidence="2">Uncharacterized protein</fullName>
    </submittedName>
</protein>
<dbReference type="Proteomes" id="UP000822688">
    <property type="component" value="Chromosome 6"/>
</dbReference>
<keyword evidence="3" id="KW-1185">Reference proteome</keyword>
<evidence type="ECO:0000313" key="3">
    <source>
        <dbReference type="Proteomes" id="UP000822688"/>
    </source>
</evidence>
<dbReference type="AlphaFoldDB" id="A0A8T0HFQ1"/>
<sequence length="214" mass="25370">MVPIFTIYPLYLSFKLCLRMLRYDEVVQRKEAENARWTQQMETMSKAHELALQELMEAYEAKLEDTQEELQQSELTKDQIAVDSVEMRKLVEEEADLEIEEQREQYEEKLKKADEAVRHIMGENGVLKSKFITFQKEVDTSFAELNELVNQKKELYEIVNGCQRDIQMLRKDLESRDEILLEKDHRIYELKRANQVKAIEESLPVCLTPIPRLL</sequence>